<dbReference type="Proteomes" id="UP000789342">
    <property type="component" value="Unassembled WGS sequence"/>
</dbReference>
<organism evidence="1 2">
    <name type="scientific">Acaulospora morrowiae</name>
    <dbReference type="NCBI Taxonomy" id="94023"/>
    <lineage>
        <taxon>Eukaryota</taxon>
        <taxon>Fungi</taxon>
        <taxon>Fungi incertae sedis</taxon>
        <taxon>Mucoromycota</taxon>
        <taxon>Glomeromycotina</taxon>
        <taxon>Glomeromycetes</taxon>
        <taxon>Diversisporales</taxon>
        <taxon>Acaulosporaceae</taxon>
        <taxon>Acaulospora</taxon>
    </lineage>
</organism>
<evidence type="ECO:0000313" key="1">
    <source>
        <dbReference type="EMBL" id="CAG8773608.1"/>
    </source>
</evidence>
<accession>A0A9N9NXQ6</accession>
<sequence length="260" mass="30505">FLVILVARHLVSMDVVMEHLCERNLNRLWEKINTHKQLEPRELIECKNFAVLLRLMLIQEGGDNLYFETPLSTTEVQVLQYNCEILSRNKDFTDVIANIFQKLTLIECSINPGDPLVVFIQQLRIDFSKVYWFKQLCAVDVENVYRRFVKVSKKSIKSKEVEKRMIEMIQTSLSSCLEGDESTRSIASYTSYLENIFSKVNLWNIRKCRIEFWLFMDQIMLIGSNRHRSRPSPTRSAIKDEDGDVLMNLVDQQINDDLKT</sequence>
<name>A0A9N9NXQ6_9GLOM</name>
<feature type="non-terminal residue" evidence="1">
    <location>
        <position position="1"/>
    </location>
</feature>
<dbReference type="EMBL" id="CAJVPV010047997">
    <property type="protein sequence ID" value="CAG8773608.1"/>
    <property type="molecule type" value="Genomic_DNA"/>
</dbReference>
<keyword evidence="2" id="KW-1185">Reference proteome</keyword>
<proteinExistence type="predicted"/>
<evidence type="ECO:0000313" key="2">
    <source>
        <dbReference type="Proteomes" id="UP000789342"/>
    </source>
</evidence>
<reference evidence="1" key="1">
    <citation type="submission" date="2021-06" db="EMBL/GenBank/DDBJ databases">
        <authorList>
            <person name="Kallberg Y."/>
            <person name="Tangrot J."/>
            <person name="Rosling A."/>
        </authorList>
    </citation>
    <scope>NUCLEOTIDE SEQUENCE</scope>
    <source>
        <strain evidence="1">CL551</strain>
    </source>
</reference>
<gene>
    <name evidence="1" type="ORF">AMORRO_LOCUS16755</name>
</gene>
<dbReference type="OrthoDB" id="2493899at2759"/>
<dbReference type="AlphaFoldDB" id="A0A9N9NXQ6"/>
<feature type="non-terminal residue" evidence="1">
    <location>
        <position position="260"/>
    </location>
</feature>
<protein>
    <submittedName>
        <fullName evidence="1">9755_t:CDS:1</fullName>
    </submittedName>
</protein>
<comment type="caution">
    <text evidence="1">The sequence shown here is derived from an EMBL/GenBank/DDBJ whole genome shotgun (WGS) entry which is preliminary data.</text>
</comment>